<dbReference type="Gene3D" id="3.40.960.10">
    <property type="entry name" value="VSR Endonuclease"/>
    <property type="match status" value="1"/>
</dbReference>
<evidence type="ECO:0000313" key="2">
    <source>
        <dbReference type="EMBL" id="MEQ3362527.1"/>
    </source>
</evidence>
<evidence type="ECO:0000259" key="1">
    <source>
        <dbReference type="Pfam" id="PF04480"/>
    </source>
</evidence>
<dbReference type="RefSeq" id="WP_349227272.1">
    <property type="nucleotide sequence ID" value="NZ_JBBNOP010000004.1"/>
</dbReference>
<name>A0ABV1JBR2_9ACTN</name>
<evidence type="ECO:0000313" key="3">
    <source>
        <dbReference type="Proteomes" id="UP001487305"/>
    </source>
</evidence>
<dbReference type="InterPro" id="IPR007569">
    <property type="entry name" value="DUF559"/>
</dbReference>
<proteinExistence type="predicted"/>
<protein>
    <submittedName>
        <fullName evidence="2">DUF559 domain-containing protein</fullName>
    </submittedName>
</protein>
<dbReference type="Pfam" id="PF04480">
    <property type="entry name" value="DUF559"/>
    <property type="match status" value="1"/>
</dbReference>
<accession>A0ABV1JBR2</accession>
<organism evidence="2 3">
    <name type="scientific">Raoultibacter massiliensis</name>
    <dbReference type="NCBI Taxonomy" id="1852371"/>
    <lineage>
        <taxon>Bacteria</taxon>
        <taxon>Bacillati</taxon>
        <taxon>Actinomycetota</taxon>
        <taxon>Coriobacteriia</taxon>
        <taxon>Eggerthellales</taxon>
        <taxon>Eggerthellaceae</taxon>
        <taxon>Raoultibacter</taxon>
    </lineage>
</organism>
<dbReference type="EMBL" id="JBBNOP010000004">
    <property type="protein sequence ID" value="MEQ3362527.1"/>
    <property type="molecule type" value="Genomic_DNA"/>
</dbReference>
<feature type="domain" description="DUF559" evidence="1">
    <location>
        <begin position="233"/>
        <end position="306"/>
    </location>
</feature>
<reference evidence="2 3" key="1">
    <citation type="submission" date="2024-04" db="EMBL/GenBank/DDBJ databases">
        <title>Human intestinal bacterial collection.</title>
        <authorList>
            <person name="Pauvert C."/>
            <person name="Hitch T.C.A."/>
            <person name="Clavel T."/>
        </authorList>
    </citation>
    <scope>NUCLEOTIDE SEQUENCE [LARGE SCALE GENOMIC DNA]</scope>
    <source>
        <strain evidence="2 3">CLA-KB-H42</strain>
    </source>
</reference>
<gene>
    <name evidence="2" type="ORF">AAA083_06025</name>
</gene>
<dbReference type="Proteomes" id="UP001487305">
    <property type="component" value="Unassembled WGS sequence"/>
</dbReference>
<comment type="caution">
    <text evidence="2">The sequence shown here is derived from an EMBL/GenBank/DDBJ whole genome shotgun (WGS) entry which is preliminary data.</text>
</comment>
<sequence>MKIVETGRSQPCYPARMDIVLSHTTALEFWRLKRSSTFARVRPKGISVLPSCAPSAAEIEALPLQLEWVPLAPFHVLVKEAAARRRGKRVTAHVCSSSLPEGSLVKVAEGVFVCSPELCFQQLASVRSFSRLVEIGFEFCGSYSRYSGRTGFYERRPLTNVKAIERLLRKTAGTKGSTLAANALRHVLEGSWSPMETIMTMLLCLPMKKGGYGLPTPSMNYRIDVSSSARKFTPKGYFVCDAYWAAAKLDVEYDSNEHHLKRKEKANDSARRNALSAMGISVIVVTWDQVVVRRSMDEVASSIARKLGRRLRLERASGSRAQLDLRRELLSFADWRTCSR</sequence>
<keyword evidence="3" id="KW-1185">Reference proteome</keyword>